<organism evidence="7 8">
    <name type="scientific">Mammaliicoccus stepanovicii</name>
    <dbReference type="NCBI Taxonomy" id="643214"/>
    <lineage>
        <taxon>Bacteria</taxon>
        <taxon>Bacillati</taxon>
        <taxon>Bacillota</taxon>
        <taxon>Bacilli</taxon>
        <taxon>Bacillales</taxon>
        <taxon>Staphylococcaceae</taxon>
        <taxon>Mammaliicoccus</taxon>
    </lineage>
</organism>
<comment type="similarity">
    <text evidence="1 2">Belongs to the glycosyl hydrolase 31 family.</text>
</comment>
<dbReference type="CDD" id="cd14752">
    <property type="entry name" value="GH31_N"/>
    <property type="match status" value="1"/>
</dbReference>
<feature type="domain" description="DUF5110" evidence="5">
    <location>
        <begin position="730"/>
        <end position="796"/>
    </location>
</feature>
<evidence type="ECO:0000256" key="2">
    <source>
        <dbReference type="RuleBase" id="RU361185"/>
    </source>
</evidence>
<name>A0A239ZGM5_9STAP</name>
<dbReference type="SUPFAM" id="SSF51011">
    <property type="entry name" value="Glycosyl hydrolase domain"/>
    <property type="match status" value="1"/>
</dbReference>
<dbReference type="SUPFAM" id="SSF74650">
    <property type="entry name" value="Galactose mutarotase-like"/>
    <property type="match status" value="1"/>
</dbReference>
<dbReference type="AlphaFoldDB" id="A0A239ZGM5"/>
<feature type="domain" description="Glycosyl hydrolase family 31 C-terminal" evidence="6">
    <location>
        <begin position="614"/>
        <end position="712"/>
    </location>
</feature>
<dbReference type="KEGG" id="sste:SAMEA4384403_1530"/>
<dbReference type="Gene3D" id="3.20.20.80">
    <property type="entry name" value="Glycosidases"/>
    <property type="match status" value="1"/>
</dbReference>
<feature type="domain" description="Glycoside hydrolase family 31 TIM barrel" evidence="4">
    <location>
        <begin position="473"/>
        <end position="605"/>
    </location>
</feature>
<protein>
    <submittedName>
        <fullName evidence="7">Antiadhesin Pls</fullName>
        <ecNumber evidence="7">3.2.1.177</ecNumber>
    </submittedName>
</protein>
<dbReference type="InterPro" id="IPR048395">
    <property type="entry name" value="Glyco_hydro_31_C"/>
</dbReference>
<dbReference type="Pfam" id="PF17137">
    <property type="entry name" value="DUF5110"/>
    <property type="match status" value="1"/>
</dbReference>
<evidence type="ECO:0000259" key="5">
    <source>
        <dbReference type="Pfam" id="PF17137"/>
    </source>
</evidence>
<dbReference type="OrthoDB" id="176168at2"/>
<keyword evidence="8" id="KW-1185">Reference proteome</keyword>
<dbReference type="SUPFAM" id="SSF51445">
    <property type="entry name" value="(Trans)glycosidases"/>
    <property type="match status" value="1"/>
</dbReference>
<dbReference type="Proteomes" id="UP000242084">
    <property type="component" value="Chromosome 1"/>
</dbReference>
<evidence type="ECO:0000259" key="4">
    <source>
        <dbReference type="Pfam" id="PF01055"/>
    </source>
</evidence>
<dbReference type="PANTHER" id="PTHR22762:SF166">
    <property type="entry name" value="ALPHA-GLUCOSIDASE"/>
    <property type="match status" value="1"/>
</dbReference>
<gene>
    <name evidence="7" type="primary">yicI</name>
    <name evidence="7" type="ORF">SAMEA4384403_01530</name>
</gene>
<feature type="transmembrane region" description="Helical" evidence="3">
    <location>
        <begin position="20"/>
        <end position="38"/>
    </location>
</feature>
<dbReference type="GO" id="GO:0005975">
    <property type="term" value="P:carbohydrate metabolic process"/>
    <property type="evidence" value="ECO:0007669"/>
    <property type="project" value="InterPro"/>
</dbReference>
<dbReference type="InterPro" id="IPR017853">
    <property type="entry name" value="GH"/>
</dbReference>
<keyword evidence="2 7" id="KW-0326">Glycosidase</keyword>
<reference evidence="7 8" key="1">
    <citation type="submission" date="2017-06" db="EMBL/GenBank/DDBJ databases">
        <authorList>
            <consortium name="Pathogen Informatics"/>
        </authorList>
    </citation>
    <scope>NUCLEOTIDE SEQUENCE [LARGE SCALE GENOMIC DNA]</scope>
    <source>
        <strain evidence="7 8">NCTC13839</strain>
    </source>
</reference>
<dbReference type="InterPro" id="IPR000322">
    <property type="entry name" value="Glyco_hydro_31_TIM"/>
</dbReference>
<evidence type="ECO:0000256" key="1">
    <source>
        <dbReference type="ARBA" id="ARBA00007806"/>
    </source>
</evidence>
<evidence type="ECO:0000313" key="7">
    <source>
        <dbReference type="EMBL" id="SNV70229.1"/>
    </source>
</evidence>
<dbReference type="Pfam" id="PF01055">
    <property type="entry name" value="Glyco_hydro_31_2nd"/>
    <property type="match status" value="1"/>
</dbReference>
<dbReference type="Pfam" id="PF21365">
    <property type="entry name" value="Glyco_hydro_31_3rd"/>
    <property type="match status" value="1"/>
</dbReference>
<dbReference type="InterPro" id="IPR033403">
    <property type="entry name" value="DUF5110"/>
</dbReference>
<dbReference type="InterPro" id="IPR013780">
    <property type="entry name" value="Glyco_hydro_b"/>
</dbReference>
<sequence length="879" mass="99847">MRKIGLENERQFQKFTIKKVKLGVGSFLIGTALVFGVGHDAFADENANQTNTEQTSEEAGIKSIDKKDKYYQVEYNNGTKARVYNLSDKLFRYYLDPSNKFSEPEQSAKDLNAKILDKPLDEYSTKAFKESKVTSTKDGWRIKTKDIHINFNKKNGTFNVTKPTNNGEETILEETKPITTTKGKSTQYLADDQTSHFYGGGTQNGKVTLNNETIKIENTNKWDDGDVTSPNPFYWSDKGYGVVRNTFKKGTYDFNKQSPGTVATSHDENRFDAFYFFDDKPNELIKDYHELTGEPALTPMYGFYEAHLNAYNRDYWVKSSKDEKGAIKMSDGKYYKEYLPEDLPKDRKGTLESLNGEKDNYIFSARNVIDEYEKHDMPLGWFLPNDGYGAGYGQEKTLDGNIKNLKEFADYANKKGIKTGLWTQENLKPKDPNNPKKNERDFAKEVDAGVTALKTDVAWVGEGYSFGLDGIDKAVKMLQEEKGDSIRPFIISLDGWAGTQRNAAIWSGDQSGGEWEYIRFHIPTYIGQGMSGNPNAASDMDGIFKGSNPVINTRDYQWKAFTPIQLNMDGWGTNPKNPYAFDKKTTDINRAYLKQKSMLMPYIYSTAAASTFDGKPMIRALSMEEADVPESYSENAKYEYMWGDNMLVAPIYQDTKSDKAGNDVRNGIYLPNKEEIWVDYYTGKEYKGGQVLNNFDAPIWKLPVFVKKGSILPITNPNNNPTEIDNTHRKFEIFPGKNSEFKIYEDDGLSDKYKKGEKASSNISTKENKNKLSVKIDKMKGAYDGMVKKRDTELNIKTESTPKSVTVKSKGKPQKLKAVDSLEEFKKGTNVYYVDNKYTTNSYLSKIGKDMGQSFLRVKTDQHDITKEKVEVEIKGLNK</sequence>
<accession>A0A239ZGM5</accession>
<dbReference type="Gene3D" id="2.60.40.1180">
    <property type="entry name" value="Golgi alpha-mannosidase II"/>
    <property type="match status" value="2"/>
</dbReference>
<evidence type="ECO:0000259" key="6">
    <source>
        <dbReference type="Pfam" id="PF21365"/>
    </source>
</evidence>
<dbReference type="GO" id="GO:0030246">
    <property type="term" value="F:carbohydrate binding"/>
    <property type="evidence" value="ECO:0007669"/>
    <property type="project" value="InterPro"/>
</dbReference>
<dbReference type="RefSeq" id="WP_095088290.1">
    <property type="nucleotide sequence ID" value="NZ_BMDM01000005.1"/>
</dbReference>
<dbReference type="PANTHER" id="PTHR22762">
    <property type="entry name" value="ALPHA-GLUCOSIDASE"/>
    <property type="match status" value="1"/>
</dbReference>
<dbReference type="EMBL" id="LT906462">
    <property type="protein sequence ID" value="SNV70229.1"/>
    <property type="molecule type" value="Genomic_DNA"/>
</dbReference>
<dbReference type="Gene3D" id="2.60.40.1760">
    <property type="entry name" value="glycosyl hydrolase (family 31)"/>
    <property type="match status" value="1"/>
</dbReference>
<proteinExistence type="inferred from homology"/>
<dbReference type="EC" id="3.2.1.177" evidence="7"/>
<keyword evidence="3" id="KW-1133">Transmembrane helix</keyword>
<keyword evidence="3" id="KW-0472">Membrane</keyword>
<dbReference type="GO" id="GO:0061634">
    <property type="term" value="F:alpha-D-xyloside xylohydrolase"/>
    <property type="evidence" value="ECO:0007669"/>
    <property type="project" value="UniProtKB-EC"/>
</dbReference>
<keyword evidence="2 7" id="KW-0378">Hydrolase</keyword>
<dbReference type="InterPro" id="IPR011013">
    <property type="entry name" value="Gal_mutarotase_sf_dom"/>
</dbReference>
<evidence type="ECO:0000313" key="8">
    <source>
        <dbReference type="Proteomes" id="UP000242084"/>
    </source>
</evidence>
<evidence type="ECO:0000256" key="3">
    <source>
        <dbReference type="SAM" id="Phobius"/>
    </source>
</evidence>
<keyword evidence="3" id="KW-0812">Transmembrane</keyword>